<evidence type="ECO:0000256" key="1">
    <source>
        <dbReference type="ARBA" id="ARBA00010233"/>
    </source>
</evidence>
<accession>A0A0G2AQ74</accession>
<feature type="active site" description="Charge relay system" evidence="3">
    <location>
        <position position="293"/>
    </location>
</feature>
<dbReference type="GO" id="GO:0004180">
    <property type="term" value="F:carboxypeptidase activity"/>
    <property type="evidence" value="ECO:0007669"/>
    <property type="project" value="UniProtKB-KW"/>
</dbReference>
<comment type="caution">
    <text evidence="6">The sequence shown here is derived from an EMBL/GenBank/DDBJ whole genome shotgun (WGS) entry which is preliminary data.</text>
</comment>
<dbReference type="SUPFAM" id="SSF141986">
    <property type="entry name" value="LD-carboxypeptidase A C-terminal domain-like"/>
    <property type="match status" value="1"/>
</dbReference>
<dbReference type="InterPro" id="IPR027461">
    <property type="entry name" value="Carboxypeptidase_A_C_sf"/>
</dbReference>
<dbReference type="Gene3D" id="3.50.30.60">
    <property type="entry name" value="LD-carboxypeptidase A C-terminal domain-like"/>
    <property type="match status" value="1"/>
</dbReference>
<dbReference type="InterPro" id="IPR040449">
    <property type="entry name" value="Peptidase_S66_N"/>
</dbReference>
<evidence type="ECO:0000256" key="3">
    <source>
        <dbReference type="PIRSR" id="PIRSR028757-1"/>
    </source>
</evidence>
<dbReference type="SUPFAM" id="SSF52317">
    <property type="entry name" value="Class I glutamine amidotransferase-like"/>
    <property type="match status" value="1"/>
</dbReference>
<name>A0A0G2AQ74_9BACT</name>
<comment type="similarity">
    <text evidence="1">Belongs to the peptidase S66 family.</text>
</comment>
<gene>
    <name evidence="6" type="ORF">UY82_C0056G0002</name>
</gene>
<evidence type="ECO:0000313" key="7">
    <source>
        <dbReference type="Proteomes" id="UP000033865"/>
    </source>
</evidence>
<dbReference type="InterPro" id="IPR003507">
    <property type="entry name" value="S66_fam"/>
</dbReference>
<keyword evidence="2" id="KW-0378">Hydrolase</keyword>
<keyword evidence="6" id="KW-0121">Carboxypeptidase</keyword>
<feature type="active site" description="Charge relay system" evidence="3">
    <location>
        <position position="225"/>
    </location>
</feature>
<dbReference type="AlphaFoldDB" id="A0A0G2AQ74"/>
<feature type="domain" description="LD-carboxypeptidase C-terminal" evidence="5">
    <location>
        <begin position="194"/>
        <end position="308"/>
    </location>
</feature>
<dbReference type="Gene3D" id="3.40.50.10740">
    <property type="entry name" value="Class I glutamine amidotransferase-like"/>
    <property type="match status" value="1"/>
</dbReference>
<feature type="active site" description="Nucleophile" evidence="3">
    <location>
        <position position="113"/>
    </location>
</feature>
<dbReference type="InterPro" id="IPR029062">
    <property type="entry name" value="Class_I_gatase-like"/>
</dbReference>
<dbReference type="Proteomes" id="UP000033865">
    <property type="component" value="Unassembled WGS sequence"/>
</dbReference>
<organism evidence="6 7">
    <name type="scientific">Candidatus Uhrbacteria bacterium GW2011_GWC2_53_7</name>
    <dbReference type="NCBI Taxonomy" id="1618986"/>
    <lineage>
        <taxon>Bacteria</taxon>
        <taxon>Candidatus Uhriibacteriota</taxon>
    </lineage>
</organism>
<evidence type="ECO:0000256" key="2">
    <source>
        <dbReference type="ARBA" id="ARBA00022801"/>
    </source>
</evidence>
<sequence length="321" mass="35493">MMFPPKLKAGDEVRVIAPAKSFLPVFTAEMRSLAQEKLESFGLVVTFGDFVDEVDELLSATVEHRLSDLHNAFRDPNVKAILSVQGGSQSNQLLKLLDYELISANPKILCGMSDITALTNAIYKKTGIVTYSGPGFTLFKESATVEYTLEYFRKALFLEEPIVIESAPQYSDKRTIAEMRKNEGYWAMNPGESRGTIIGGNLITMNMLQGSEFMPDLSGCILFIEDNDKESNRAFANHLQAIINQPNFLGVQGLVIGRFQDGTQMSRELLEKILATKPELRHMPIVGNVDFGHTVPMITFPIGGKVALKVTSVASLEILTH</sequence>
<evidence type="ECO:0000259" key="5">
    <source>
        <dbReference type="Pfam" id="PF17676"/>
    </source>
</evidence>
<dbReference type="Pfam" id="PF17676">
    <property type="entry name" value="Peptidase_S66C"/>
    <property type="match status" value="1"/>
</dbReference>
<protein>
    <submittedName>
        <fullName evidence="6">Peptidase U61 LD-carboxypeptidase A</fullName>
    </submittedName>
</protein>
<dbReference type="Pfam" id="PF02016">
    <property type="entry name" value="Peptidase_S66"/>
    <property type="match status" value="1"/>
</dbReference>
<dbReference type="InterPro" id="IPR027478">
    <property type="entry name" value="LdcA_N"/>
</dbReference>
<feature type="domain" description="LD-carboxypeptidase N-terminal" evidence="4">
    <location>
        <begin position="13"/>
        <end position="133"/>
    </location>
</feature>
<dbReference type="CDD" id="cd07062">
    <property type="entry name" value="Peptidase_S66_mccF_like"/>
    <property type="match status" value="1"/>
</dbReference>
<dbReference type="PIRSF" id="PIRSF028757">
    <property type="entry name" value="LD-carboxypeptidase"/>
    <property type="match status" value="1"/>
</dbReference>
<dbReference type="PANTHER" id="PTHR30237:SF6">
    <property type="entry name" value="CARBOXYPEPTIDASE YOCD-RELATED"/>
    <property type="match status" value="1"/>
</dbReference>
<evidence type="ECO:0000313" key="6">
    <source>
        <dbReference type="EMBL" id="KKW34904.1"/>
    </source>
</evidence>
<keyword evidence="6" id="KW-0645">Protease</keyword>
<dbReference type="InterPro" id="IPR040921">
    <property type="entry name" value="Peptidase_S66C"/>
</dbReference>
<reference evidence="6 7" key="1">
    <citation type="journal article" date="2015" name="Nature">
        <title>rRNA introns, odd ribosomes, and small enigmatic genomes across a large radiation of phyla.</title>
        <authorList>
            <person name="Brown C.T."/>
            <person name="Hug L.A."/>
            <person name="Thomas B.C."/>
            <person name="Sharon I."/>
            <person name="Castelle C.J."/>
            <person name="Singh A."/>
            <person name="Wilkins M.J."/>
            <person name="Williams K.H."/>
            <person name="Banfield J.F."/>
        </authorList>
    </citation>
    <scope>NUCLEOTIDE SEQUENCE [LARGE SCALE GENOMIC DNA]</scope>
</reference>
<evidence type="ECO:0000259" key="4">
    <source>
        <dbReference type="Pfam" id="PF02016"/>
    </source>
</evidence>
<dbReference type="EMBL" id="LCRN01000056">
    <property type="protein sequence ID" value="KKW34904.1"/>
    <property type="molecule type" value="Genomic_DNA"/>
</dbReference>
<proteinExistence type="inferred from homology"/>
<dbReference type="PANTHER" id="PTHR30237">
    <property type="entry name" value="MURAMOYLTETRAPEPTIDE CARBOXYPEPTIDASE"/>
    <property type="match status" value="1"/>
</dbReference>